<dbReference type="OrthoDB" id="9785840at2"/>
<keyword evidence="6" id="KW-1185">Reference proteome</keyword>
<keyword evidence="3" id="KW-0378">Hydrolase</keyword>
<evidence type="ECO:0000256" key="3">
    <source>
        <dbReference type="ARBA" id="ARBA00022801"/>
    </source>
</evidence>
<evidence type="ECO:0000313" key="6">
    <source>
        <dbReference type="Proteomes" id="UP000321734"/>
    </source>
</evidence>
<dbReference type="Pfam" id="PF08014">
    <property type="entry name" value="MATCAP"/>
    <property type="match status" value="1"/>
</dbReference>
<name>A0A5C7ADR7_9FLAO</name>
<evidence type="ECO:0000256" key="4">
    <source>
        <dbReference type="ARBA" id="ARBA00023049"/>
    </source>
</evidence>
<dbReference type="AlphaFoldDB" id="A0A5C7ADR7"/>
<dbReference type="GO" id="GO:0006508">
    <property type="term" value="P:proteolysis"/>
    <property type="evidence" value="ECO:0007669"/>
    <property type="project" value="UniProtKB-KW"/>
</dbReference>
<accession>A0A5C7ADR7</accession>
<protein>
    <submittedName>
        <fullName evidence="5">DUF1704 domain-containing protein</fullName>
    </submittedName>
</protein>
<gene>
    <name evidence="5" type="ORF">ES711_14400</name>
</gene>
<organism evidence="5 6">
    <name type="scientific">Gelidibacter salicanalis</name>
    <dbReference type="NCBI Taxonomy" id="291193"/>
    <lineage>
        <taxon>Bacteria</taxon>
        <taxon>Pseudomonadati</taxon>
        <taxon>Bacteroidota</taxon>
        <taxon>Flavobacteriia</taxon>
        <taxon>Flavobacteriales</taxon>
        <taxon>Flavobacteriaceae</taxon>
        <taxon>Gelidibacter</taxon>
    </lineage>
</organism>
<dbReference type="Proteomes" id="UP000321734">
    <property type="component" value="Unassembled WGS sequence"/>
</dbReference>
<comment type="cofactor">
    <cofactor evidence="1">
        <name>Zn(2+)</name>
        <dbReference type="ChEBI" id="CHEBI:29105"/>
    </cofactor>
</comment>
<dbReference type="PANTHER" id="PTHR31817">
    <property type="match status" value="1"/>
</dbReference>
<proteinExistence type="predicted"/>
<dbReference type="PANTHER" id="PTHR31817:SF0">
    <property type="entry name" value="CHROMOSOME UNDETERMINED SCAFFOLD_67, WHOLE GENOME SHOTGUN SEQUENCE"/>
    <property type="match status" value="1"/>
</dbReference>
<dbReference type="InterPro" id="IPR012548">
    <property type="entry name" value="MATCAP"/>
</dbReference>
<dbReference type="SMART" id="SM01154">
    <property type="entry name" value="DUF1704"/>
    <property type="match status" value="1"/>
</dbReference>
<evidence type="ECO:0000256" key="1">
    <source>
        <dbReference type="ARBA" id="ARBA00001947"/>
    </source>
</evidence>
<comment type="caution">
    <text evidence="5">The sequence shown here is derived from an EMBL/GenBank/DDBJ whole genome shotgun (WGS) entry which is preliminary data.</text>
</comment>
<dbReference type="EMBL" id="VORX01000008">
    <property type="protein sequence ID" value="TXE06019.1"/>
    <property type="molecule type" value="Genomic_DNA"/>
</dbReference>
<sequence length="612" mass="70494">MSEDYHIDAELVETICKNVTENVPVNVALPNKGLLHIDKLLPYICVYRYKDRDVYFSSLLKTQASYMIVDETIDISHLLEAIRLITSEKFETFLILELWPNADSLKNQFQIYGPKNKSLETVNALKEGFSEIRKTLSYVSSEIIQTEFRHPKHLSPLLDVNKSKKQGALVIGVSVPVVYKNTTTDQLFSLFFRKFYTVFSETIKRAVYEFIRVQTTDAFENYLMLGKTHIDAVTLSSDTKLAEISEGMSFLLRVTPVNSNEEWDKFEQNNYEKEPSFKYRLLAVDPELEKRKLFNIPIDLIEDPTIAFILRGKRLEIEKQLIMLEERGTDNFRFIGESLYGVIREDILEMAKHILQVYPTAETVQSSKRYNGIEFAQFAQKEMDHYIQQFPDLDLGIEIRDDVAGIMVSKSKLLINEEMNLDVNRCDALIQHEIGTHILTYCNGKSQPLKQMYEGFEGYDQLQEGLAVIAEYLVGGLTVNRLRLLAGRVIAVQSMVDNATFIETFNLLRESYAFQDRVAYYISMRVYRGGGLTKDAVYLAGLIDLMAYLKDGGKLEPLYTGKFNVTHIKLIEELLYRGVLNQPILPRFLDRDDVQVRLQKLREGINIVELVN</sequence>
<reference evidence="5 6" key="1">
    <citation type="submission" date="2019-08" db="EMBL/GenBank/DDBJ databases">
        <title>Genome sequence of Gelidibacter salicanalis IC162T.</title>
        <authorList>
            <person name="Bowman J.P."/>
        </authorList>
    </citation>
    <scope>NUCLEOTIDE SEQUENCE [LARGE SCALE GENOMIC DNA]</scope>
    <source>
        <strain evidence="5 6">IC162</strain>
    </source>
</reference>
<keyword evidence="4" id="KW-0482">Metalloprotease</keyword>
<evidence type="ECO:0000313" key="5">
    <source>
        <dbReference type="EMBL" id="TXE06019.1"/>
    </source>
</evidence>
<dbReference type="RefSeq" id="WP_146894003.1">
    <property type="nucleotide sequence ID" value="NZ_VORX01000008.1"/>
</dbReference>
<dbReference type="GO" id="GO:0080164">
    <property type="term" value="P:regulation of nitric oxide metabolic process"/>
    <property type="evidence" value="ECO:0007669"/>
    <property type="project" value="TreeGrafter"/>
</dbReference>
<evidence type="ECO:0000256" key="2">
    <source>
        <dbReference type="ARBA" id="ARBA00022670"/>
    </source>
</evidence>
<keyword evidence="2" id="KW-0645">Protease</keyword>
<dbReference type="GO" id="GO:0008237">
    <property type="term" value="F:metallopeptidase activity"/>
    <property type="evidence" value="ECO:0007669"/>
    <property type="project" value="UniProtKB-KW"/>
</dbReference>